<reference evidence="4 7" key="2">
    <citation type="submission" date="2018-08" db="EMBL/GenBank/DDBJ databases">
        <title>A genome reference for cultivated species of the human gut microbiota.</title>
        <authorList>
            <person name="Zou Y."/>
            <person name="Xue W."/>
            <person name="Luo G."/>
        </authorList>
    </citation>
    <scope>NUCLEOTIDE SEQUENCE [LARGE SCALE GENOMIC DNA]</scope>
    <source>
        <strain evidence="4 7">AM37-3BH</strain>
    </source>
</reference>
<dbReference type="Proteomes" id="UP000285844">
    <property type="component" value="Unassembled WGS sequence"/>
</dbReference>
<dbReference type="RefSeq" id="WP_022098506.1">
    <property type="nucleotide sequence ID" value="NZ_CABIXW010000001.1"/>
</dbReference>
<keyword evidence="1" id="KW-0472">Membrane</keyword>
<protein>
    <submittedName>
        <fullName evidence="2">Tetraspanin family</fullName>
    </submittedName>
</protein>
<evidence type="ECO:0000313" key="3">
    <source>
        <dbReference type="EMBL" id="CUQ79640.1"/>
    </source>
</evidence>
<evidence type="ECO:0000313" key="6">
    <source>
        <dbReference type="Proteomes" id="UP000095780"/>
    </source>
</evidence>
<sequence>MSENATDITNDNIQDNNGNDSLLTGGSLYESSTDKYKDNLSSAITFFVCGGIGIILMILNDIGIIKIVTKDAPSFLFINIVLGLLFIGFIAIGVWSLKYSNKIKAKAETEDKKAADVLNWLEDNITKEDIENSYTGDIQEEMKYFNRTAYVKEQLTVQFTELSDEEAENFSEQFVEKMFN</sequence>
<keyword evidence="1" id="KW-1133">Transmembrane helix</keyword>
<dbReference type="EMBL" id="QSHM01000004">
    <property type="protein sequence ID" value="RHC13960.1"/>
    <property type="molecule type" value="Genomic_DNA"/>
</dbReference>
<evidence type="ECO:0000313" key="2">
    <source>
        <dbReference type="EMBL" id="CUQ75956.1"/>
    </source>
</evidence>
<proteinExistence type="predicted"/>
<accession>A0A174YVH3</accession>
<feature type="transmembrane region" description="Helical" evidence="1">
    <location>
        <begin position="44"/>
        <end position="68"/>
    </location>
</feature>
<evidence type="ECO:0000313" key="7">
    <source>
        <dbReference type="Proteomes" id="UP000285844"/>
    </source>
</evidence>
<evidence type="ECO:0000313" key="4">
    <source>
        <dbReference type="EMBL" id="RHC13960.1"/>
    </source>
</evidence>
<keyword evidence="1" id="KW-0812">Transmembrane</keyword>
<dbReference type="OrthoDB" id="1739584at2"/>
<name>A0A174YVH3_9FIRM</name>
<dbReference type="Proteomes" id="UP000095780">
    <property type="component" value="Unassembled WGS sequence"/>
</dbReference>
<reference evidence="5 6" key="1">
    <citation type="submission" date="2015-09" db="EMBL/GenBank/DDBJ databases">
        <authorList>
            <consortium name="Pathogen Informatics"/>
        </authorList>
    </citation>
    <scope>NUCLEOTIDE SEQUENCE [LARGE SCALE GENOMIC DNA]</scope>
    <source>
        <strain evidence="2 5">2789STDY5834875</strain>
        <strain evidence="3 6">2789STDY5834878</strain>
    </source>
</reference>
<dbReference type="Proteomes" id="UP000095621">
    <property type="component" value="Unassembled WGS sequence"/>
</dbReference>
<dbReference type="EMBL" id="CZBV01000001">
    <property type="protein sequence ID" value="CUQ79640.1"/>
    <property type="molecule type" value="Genomic_DNA"/>
</dbReference>
<dbReference type="EMBL" id="CZBU01000002">
    <property type="protein sequence ID" value="CUQ75956.1"/>
    <property type="molecule type" value="Genomic_DNA"/>
</dbReference>
<evidence type="ECO:0000313" key="5">
    <source>
        <dbReference type="Proteomes" id="UP000095621"/>
    </source>
</evidence>
<organism evidence="2 5">
    <name type="scientific">Lachnospira eligens</name>
    <dbReference type="NCBI Taxonomy" id="39485"/>
    <lineage>
        <taxon>Bacteria</taxon>
        <taxon>Bacillati</taxon>
        <taxon>Bacillota</taxon>
        <taxon>Clostridia</taxon>
        <taxon>Lachnospirales</taxon>
        <taxon>Lachnospiraceae</taxon>
        <taxon>Lachnospira</taxon>
    </lineage>
</organism>
<feature type="transmembrane region" description="Helical" evidence="1">
    <location>
        <begin position="74"/>
        <end position="97"/>
    </location>
</feature>
<evidence type="ECO:0000256" key="1">
    <source>
        <dbReference type="SAM" id="Phobius"/>
    </source>
</evidence>
<dbReference type="AlphaFoldDB" id="A0A174YVH3"/>
<gene>
    <name evidence="4" type="ORF">DW858_05690</name>
    <name evidence="2" type="ORF">ERS852490_00796</name>
    <name evidence="3" type="ORF">ERS852492_00078</name>
</gene>